<proteinExistence type="predicted"/>
<organism evidence="1 2">
    <name type="scientific">Eumeta variegata</name>
    <name type="common">Bagworm moth</name>
    <name type="synonym">Eumeta japonica</name>
    <dbReference type="NCBI Taxonomy" id="151549"/>
    <lineage>
        <taxon>Eukaryota</taxon>
        <taxon>Metazoa</taxon>
        <taxon>Ecdysozoa</taxon>
        <taxon>Arthropoda</taxon>
        <taxon>Hexapoda</taxon>
        <taxon>Insecta</taxon>
        <taxon>Pterygota</taxon>
        <taxon>Neoptera</taxon>
        <taxon>Endopterygota</taxon>
        <taxon>Lepidoptera</taxon>
        <taxon>Glossata</taxon>
        <taxon>Ditrysia</taxon>
        <taxon>Tineoidea</taxon>
        <taxon>Psychidae</taxon>
        <taxon>Oiketicinae</taxon>
        <taxon>Eumeta</taxon>
    </lineage>
</organism>
<evidence type="ECO:0000313" key="2">
    <source>
        <dbReference type="Proteomes" id="UP000299102"/>
    </source>
</evidence>
<keyword evidence="2" id="KW-1185">Reference proteome</keyword>
<dbReference type="AlphaFoldDB" id="A0A4C1YLA2"/>
<accession>A0A4C1YLA2</accession>
<gene>
    <name evidence="1" type="ORF">EVAR_57667_1</name>
</gene>
<reference evidence="1 2" key="1">
    <citation type="journal article" date="2019" name="Commun. Biol.">
        <title>The bagworm genome reveals a unique fibroin gene that provides high tensile strength.</title>
        <authorList>
            <person name="Kono N."/>
            <person name="Nakamura H."/>
            <person name="Ohtoshi R."/>
            <person name="Tomita M."/>
            <person name="Numata K."/>
            <person name="Arakawa K."/>
        </authorList>
    </citation>
    <scope>NUCLEOTIDE SEQUENCE [LARGE SCALE GENOMIC DNA]</scope>
</reference>
<protein>
    <submittedName>
        <fullName evidence="1">Uncharacterized protein</fullName>
    </submittedName>
</protein>
<comment type="caution">
    <text evidence="1">The sequence shown here is derived from an EMBL/GenBank/DDBJ whole genome shotgun (WGS) entry which is preliminary data.</text>
</comment>
<name>A0A4C1YLA2_EUMVA</name>
<dbReference type="Proteomes" id="UP000299102">
    <property type="component" value="Unassembled WGS sequence"/>
</dbReference>
<evidence type="ECO:0000313" key="1">
    <source>
        <dbReference type="EMBL" id="GBP76986.1"/>
    </source>
</evidence>
<dbReference type="EMBL" id="BGZK01001313">
    <property type="protein sequence ID" value="GBP76986.1"/>
    <property type="molecule type" value="Genomic_DNA"/>
</dbReference>
<sequence>MGETLTFYFATFVVFEEKKGYLEKKSRSSFCYVSSNPIAFTTKQIVQQHQNNGVNGCYFSRRPPFDEKTLHQAGPTPQHQGSCRLSVRCANTDKQSHVPSVLGTLQPLRRINVEAIKAESGYQKIRQNRLFRCRDRSPSVQSLGPPFKCSVLLCMQFSFEPRSGVSGSARVRVCVVPHSVHRAATVKLRAFVLMIHSGLLHRLHAESEHGFCA</sequence>